<proteinExistence type="inferred from homology"/>
<dbReference type="Gene3D" id="3.40.50.300">
    <property type="entry name" value="P-loop containing nucleotide triphosphate hydrolases"/>
    <property type="match status" value="1"/>
</dbReference>
<protein>
    <recommendedName>
        <fullName evidence="8">OmpR/PhoB-type domain-containing protein</fullName>
    </recommendedName>
</protein>
<dbReference type="PANTHER" id="PTHR35807">
    <property type="entry name" value="TRANSCRIPTIONAL REGULATOR REDD-RELATED"/>
    <property type="match status" value="1"/>
</dbReference>
<dbReference type="PANTHER" id="PTHR35807:SF1">
    <property type="entry name" value="TRANSCRIPTIONAL REGULATOR REDD"/>
    <property type="match status" value="1"/>
</dbReference>
<evidence type="ECO:0000256" key="2">
    <source>
        <dbReference type="ARBA" id="ARBA00023012"/>
    </source>
</evidence>
<dbReference type="InterPro" id="IPR011990">
    <property type="entry name" value="TPR-like_helical_dom_sf"/>
</dbReference>
<dbReference type="InterPro" id="IPR036388">
    <property type="entry name" value="WH-like_DNA-bd_sf"/>
</dbReference>
<dbReference type="SUPFAM" id="SSF48452">
    <property type="entry name" value="TPR-like"/>
    <property type="match status" value="1"/>
</dbReference>
<keyword evidence="5" id="KW-0804">Transcription</keyword>
<dbReference type="InterPro" id="IPR051677">
    <property type="entry name" value="AfsR-DnrI-RedD_regulator"/>
</dbReference>
<evidence type="ECO:0000256" key="6">
    <source>
        <dbReference type="PROSITE-ProRule" id="PRU01091"/>
    </source>
</evidence>
<dbReference type="Gene3D" id="1.25.40.10">
    <property type="entry name" value="Tetratricopeptide repeat domain"/>
    <property type="match status" value="1"/>
</dbReference>
<dbReference type="RefSeq" id="WP_189133613.1">
    <property type="nucleotide sequence ID" value="NZ_BMMS01000020.1"/>
</dbReference>
<evidence type="ECO:0000256" key="4">
    <source>
        <dbReference type="ARBA" id="ARBA00023125"/>
    </source>
</evidence>
<dbReference type="InterPro" id="IPR016032">
    <property type="entry name" value="Sig_transdc_resp-reg_C-effctor"/>
</dbReference>
<dbReference type="GO" id="GO:0000160">
    <property type="term" value="P:phosphorelay signal transduction system"/>
    <property type="evidence" value="ECO:0007669"/>
    <property type="project" value="UniProtKB-KW"/>
</dbReference>
<name>A0A917ZU85_9ACTN</name>
<evidence type="ECO:0000256" key="5">
    <source>
        <dbReference type="ARBA" id="ARBA00023163"/>
    </source>
</evidence>
<sequence length="753" mass="79625">MGSVREQAFGSRPPEYETALDAPAPGRWLFDVLGPLRVHGPAGSVALGPPQRRVLLLRLLAEHCRPVSVDRLCEDLWDGRPPSAARSCVHAHISRIRSALAADPGACDGVLAHTPALTHTSAGYTLHVEREQRDTALFEGTAQRAKALAAEGNWTRARTEAEGALALWRGRPYSDAEERSFARGEARRLSELRWATQELLAGLLLEEGAVIRSIAVAEEMVARDPLREVSWAVLLRGLYLAGRPAEALRRFETVRRLLAEDLGTEPGPALRQVHMAILRHDTGALRATERRSADVTAVAGATGRMRSPGARAVGREAELSRLTGLLSAAHNGITRWAVVSGAAGMGKTRLLEALAREAEQRGSVVHWVRHTKRQAAGGSAPDRTTVTGPLPARGTHENPSGSGSGDSPAIVLGSSAPVLRLVDDLHHATAAEMDELAAWSAQPRDAPSLLVCAVDRFGAPGAAELLAALDHRGAEHLELQPLTAEDVRDLLRSNADADAAAGHPAEEAAALHHLTGGNPFLLTELLRLPAARRTGPHLSLPGAVRAAVRDRLHALAPRARRVLETAAVAGEDLDVAVLAATTSLPGSAVLACLEAAAESGLVVRSADWTPRGPGTYRFPCELVRQALRADLKAPRVREVHAVLYRVLSGRPDSDAEAVAEHAVAAGPLVGDRELSSAALQAGYTCLDRCQVDRAGEWMARALAGHAGSQRLRAALEAALSRTGAAPQEPAGADSGGNSATAGNNVIRLPVRRA</sequence>
<keyword evidence="10" id="KW-1185">Reference proteome</keyword>
<comment type="similarity">
    <text evidence="1">Belongs to the AfsR/DnrI/RedD regulatory family.</text>
</comment>
<feature type="domain" description="OmpR/PhoB-type" evidence="8">
    <location>
        <begin position="17"/>
        <end position="128"/>
    </location>
</feature>
<dbReference type="SMART" id="SM00862">
    <property type="entry name" value="Trans_reg_C"/>
    <property type="match status" value="1"/>
</dbReference>
<dbReference type="AlphaFoldDB" id="A0A917ZU85"/>
<dbReference type="GO" id="GO:0003677">
    <property type="term" value="F:DNA binding"/>
    <property type="evidence" value="ECO:0007669"/>
    <property type="project" value="UniProtKB-UniRule"/>
</dbReference>
<dbReference type="EMBL" id="BMMS01000020">
    <property type="protein sequence ID" value="GGO93267.1"/>
    <property type="molecule type" value="Genomic_DNA"/>
</dbReference>
<feature type="region of interest" description="Disordered" evidence="7">
    <location>
        <begin position="372"/>
        <end position="409"/>
    </location>
</feature>
<keyword evidence="4 6" id="KW-0238">DNA-binding</keyword>
<dbReference type="InterPro" id="IPR005158">
    <property type="entry name" value="BTAD"/>
</dbReference>
<gene>
    <name evidence="9" type="ORF">GCM10012280_45400</name>
</gene>
<evidence type="ECO:0000313" key="9">
    <source>
        <dbReference type="EMBL" id="GGO93267.1"/>
    </source>
</evidence>
<dbReference type="GO" id="GO:0006355">
    <property type="term" value="P:regulation of DNA-templated transcription"/>
    <property type="evidence" value="ECO:0007669"/>
    <property type="project" value="InterPro"/>
</dbReference>
<organism evidence="9 10">
    <name type="scientific">Wenjunlia tyrosinilytica</name>
    <dbReference type="NCBI Taxonomy" id="1544741"/>
    <lineage>
        <taxon>Bacteria</taxon>
        <taxon>Bacillati</taxon>
        <taxon>Actinomycetota</taxon>
        <taxon>Actinomycetes</taxon>
        <taxon>Kitasatosporales</taxon>
        <taxon>Streptomycetaceae</taxon>
        <taxon>Wenjunlia</taxon>
    </lineage>
</organism>
<accession>A0A917ZU85</accession>
<dbReference type="InterPro" id="IPR041664">
    <property type="entry name" value="AAA_16"/>
</dbReference>
<dbReference type="Pfam" id="PF13191">
    <property type="entry name" value="AAA_16"/>
    <property type="match status" value="1"/>
</dbReference>
<keyword evidence="3" id="KW-0805">Transcription regulation</keyword>
<dbReference type="SUPFAM" id="SSF52540">
    <property type="entry name" value="P-loop containing nucleoside triphosphate hydrolases"/>
    <property type="match status" value="1"/>
</dbReference>
<evidence type="ECO:0000256" key="3">
    <source>
        <dbReference type="ARBA" id="ARBA00023015"/>
    </source>
</evidence>
<keyword evidence="2" id="KW-0902">Two-component regulatory system</keyword>
<feature type="region of interest" description="Disordered" evidence="7">
    <location>
        <begin position="720"/>
        <end position="745"/>
    </location>
</feature>
<dbReference type="SUPFAM" id="SSF46894">
    <property type="entry name" value="C-terminal effector domain of the bipartite response regulators"/>
    <property type="match status" value="1"/>
</dbReference>
<dbReference type="Pfam" id="PF03704">
    <property type="entry name" value="BTAD"/>
    <property type="match status" value="1"/>
</dbReference>
<evidence type="ECO:0000256" key="7">
    <source>
        <dbReference type="SAM" id="MobiDB-lite"/>
    </source>
</evidence>
<dbReference type="Proteomes" id="UP000641932">
    <property type="component" value="Unassembled WGS sequence"/>
</dbReference>
<dbReference type="Gene3D" id="1.10.10.10">
    <property type="entry name" value="Winged helix-like DNA-binding domain superfamily/Winged helix DNA-binding domain"/>
    <property type="match status" value="1"/>
</dbReference>
<dbReference type="SMART" id="SM01043">
    <property type="entry name" value="BTAD"/>
    <property type="match status" value="1"/>
</dbReference>
<comment type="caution">
    <text evidence="9">The sequence shown here is derived from an EMBL/GenBank/DDBJ whole genome shotgun (WGS) entry which is preliminary data.</text>
</comment>
<dbReference type="InterPro" id="IPR027417">
    <property type="entry name" value="P-loop_NTPase"/>
</dbReference>
<evidence type="ECO:0000256" key="1">
    <source>
        <dbReference type="ARBA" id="ARBA00005820"/>
    </source>
</evidence>
<dbReference type="CDD" id="cd15831">
    <property type="entry name" value="BTAD"/>
    <property type="match status" value="1"/>
</dbReference>
<evidence type="ECO:0000259" key="8">
    <source>
        <dbReference type="PROSITE" id="PS51755"/>
    </source>
</evidence>
<feature type="DNA-binding region" description="OmpR/PhoB-type" evidence="6">
    <location>
        <begin position="17"/>
        <end position="128"/>
    </location>
</feature>
<dbReference type="InterPro" id="IPR001867">
    <property type="entry name" value="OmpR/PhoB-type_DNA-bd"/>
</dbReference>
<evidence type="ECO:0000313" key="10">
    <source>
        <dbReference type="Proteomes" id="UP000641932"/>
    </source>
</evidence>
<dbReference type="PROSITE" id="PS51755">
    <property type="entry name" value="OMPR_PHOB"/>
    <property type="match status" value="1"/>
</dbReference>
<reference evidence="9" key="2">
    <citation type="submission" date="2020-09" db="EMBL/GenBank/DDBJ databases">
        <authorList>
            <person name="Sun Q."/>
            <person name="Zhou Y."/>
        </authorList>
    </citation>
    <scope>NUCLEOTIDE SEQUENCE</scope>
    <source>
        <strain evidence="9">CGMCC 4.7201</strain>
    </source>
</reference>
<reference evidence="9" key="1">
    <citation type="journal article" date="2014" name="Int. J. Syst. Evol. Microbiol.">
        <title>Complete genome sequence of Corynebacterium casei LMG S-19264T (=DSM 44701T), isolated from a smear-ripened cheese.</title>
        <authorList>
            <consortium name="US DOE Joint Genome Institute (JGI-PGF)"/>
            <person name="Walter F."/>
            <person name="Albersmeier A."/>
            <person name="Kalinowski J."/>
            <person name="Ruckert C."/>
        </authorList>
    </citation>
    <scope>NUCLEOTIDE SEQUENCE</scope>
    <source>
        <strain evidence="9">CGMCC 4.7201</strain>
    </source>
</reference>